<evidence type="ECO:0000256" key="8">
    <source>
        <dbReference type="SAM" id="MobiDB-lite"/>
    </source>
</evidence>
<dbReference type="Gene3D" id="1.20.120.1080">
    <property type="match status" value="1"/>
</dbReference>
<keyword evidence="4" id="KW-0378">Hydrolase</keyword>
<evidence type="ECO:0000256" key="1">
    <source>
        <dbReference type="ARBA" id="ARBA00008792"/>
    </source>
</evidence>
<dbReference type="CDD" id="cd17917">
    <property type="entry name" value="DEXHc_RHA-like"/>
    <property type="match status" value="1"/>
</dbReference>
<keyword evidence="6" id="KW-0067">ATP-binding</keyword>
<protein>
    <recommendedName>
        <fullName evidence="2">RNA helicase</fullName>
        <ecNumber evidence="2">3.6.4.13</ecNumber>
    </recommendedName>
</protein>
<feature type="compositionally biased region" description="Pro residues" evidence="8">
    <location>
        <begin position="512"/>
        <end position="536"/>
    </location>
</feature>
<keyword evidence="5" id="KW-0347">Helicase</keyword>
<dbReference type="PROSITE" id="PS51194">
    <property type="entry name" value="HELICASE_CTER"/>
    <property type="match status" value="1"/>
</dbReference>
<keyword evidence="3" id="KW-0547">Nucleotide-binding</keyword>
<organism evidence="11">
    <name type="scientific">Chromera velia CCMP2878</name>
    <dbReference type="NCBI Taxonomy" id="1169474"/>
    <lineage>
        <taxon>Eukaryota</taxon>
        <taxon>Sar</taxon>
        <taxon>Alveolata</taxon>
        <taxon>Colpodellida</taxon>
        <taxon>Chromeraceae</taxon>
        <taxon>Chromera</taxon>
    </lineage>
</organism>
<dbReference type="InterPro" id="IPR007502">
    <property type="entry name" value="Helicase-assoc_dom"/>
</dbReference>
<feature type="region of interest" description="Disordered" evidence="8">
    <location>
        <begin position="229"/>
        <end position="542"/>
    </location>
</feature>
<dbReference type="EMBL" id="CDMZ01000584">
    <property type="protein sequence ID" value="CEM17434.1"/>
    <property type="molecule type" value="Genomic_DNA"/>
</dbReference>
<dbReference type="Gene3D" id="3.40.50.300">
    <property type="entry name" value="P-loop containing nucleotide triphosphate hydrolases"/>
    <property type="match status" value="2"/>
</dbReference>
<dbReference type="SMART" id="SM00490">
    <property type="entry name" value="HELICc"/>
    <property type="match status" value="1"/>
</dbReference>
<reference evidence="11" key="1">
    <citation type="submission" date="2014-11" db="EMBL/GenBank/DDBJ databases">
        <authorList>
            <person name="Otto D Thomas"/>
            <person name="Naeem Raeece"/>
        </authorList>
    </citation>
    <scope>NUCLEOTIDE SEQUENCE</scope>
</reference>
<feature type="compositionally biased region" description="Acidic residues" evidence="8">
    <location>
        <begin position="261"/>
        <end position="270"/>
    </location>
</feature>
<feature type="domain" description="Helicase ATP-binding" evidence="9">
    <location>
        <begin position="56"/>
        <end position="220"/>
    </location>
</feature>
<dbReference type="PANTHER" id="PTHR18934:SF99">
    <property type="entry name" value="ATP-DEPENDENT RNA HELICASE DHX37-RELATED"/>
    <property type="match status" value="1"/>
</dbReference>
<feature type="compositionally biased region" description="Low complexity" evidence="8">
    <location>
        <begin position="435"/>
        <end position="459"/>
    </location>
</feature>
<feature type="compositionally biased region" description="Basic and acidic residues" evidence="8">
    <location>
        <begin position="322"/>
        <end position="336"/>
    </location>
</feature>
<dbReference type="PROSITE" id="PS51192">
    <property type="entry name" value="HELICASE_ATP_BIND_1"/>
    <property type="match status" value="1"/>
</dbReference>
<evidence type="ECO:0000259" key="9">
    <source>
        <dbReference type="PROSITE" id="PS51192"/>
    </source>
</evidence>
<dbReference type="InterPro" id="IPR011545">
    <property type="entry name" value="DEAD/DEAH_box_helicase_dom"/>
</dbReference>
<dbReference type="Pfam" id="PF00270">
    <property type="entry name" value="DEAD"/>
    <property type="match status" value="1"/>
</dbReference>
<dbReference type="PANTHER" id="PTHR18934">
    <property type="entry name" value="ATP-DEPENDENT RNA HELICASE"/>
    <property type="match status" value="1"/>
</dbReference>
<evidence type="ECO:0000256" key="5">
    <source>
        <dbReference type="ARBA" id="ARBA00022806"/>
    </source>
</evidence>
<dbReference type="InterPro" id="IPR001650">
    <property type="entry name" value="Helicase_C-like"/>
</dbReference>
<evidence type="ECO:0000256" key="2">
    <source>
        <dbReference type="ARBA" id="ARBA00012552"/>
    </source>
</evidence>
<evidence type="ECO:0000313" key="11">
    <source>
        <dbReference type="EMBL" id="CEM17434.1"/>
    </source>
</evidence>
<dbReference type="SMART" id="SM00847">
    <property type="entry name" value="HA2"/>
    <property type="match status" value="1"/>
</dbReference>
<dbReference type="SUPFAM" id="SSF52540">
    <property type="entry name" value="P-loop containing nucleoside triphosphate hydrolases"/>
    <property type="match status" value="1"/>
</dbReference>
<dbReference type="GO" id="GO:0003723">
    <property type="term" value="F:RNA binding"/>
    <property type="evidence" value="ECO:0007669"/>
    <property type="project" value="TreeGrafter"/>
</dbReference>
<dbReference type="VEuPathDB" id="CryptoDB:Cvel_3669"/>
<sequence length="1069" mass="115712">MASRSSSFWKPGERPPSASFDAEASANVAVYNKFSGLSLREQRKRLPIFKRRLDFLWAVERHSVVIVVAHTGSGKSTQLPQYLHEAGWSSTGKQICVTQPRRIAAQTIATRVSQECKTPLGDLVGFAVRFDDKTSPQTAIKFVTDGLLLREILGDPLLSKYSVIVLDDAHERSIQTDVLLGLLKKILRRRKDLRVVLCSATLDAEAFAEFFAPNLLTDERLPSKWDVQPVLSVEGPPGSSKGPGTTAEGPGVRVPVSLSDSEGDDEDDLQLVEVARPPVGSSERPVVSWRDRKGKGKRTASAAFPPQEVTAIDSSSSPSSSDDSREARKRDRDREKKGKKKKKEKKRGKTEKKDKKQRRDKDSGKKKKAKAESIHISSSEEEEDDGDHSDKLLLKSKEPNPTPMEAPKGYYGPELPPNFPSIPVKVKEEEPPAASSSFSSSSSSYMDTAGASAAKSSTKPHAPSPPKASQQEREVPMKVEEGDKETSKKRSRWDSQNPLQGHVPPSTEGVSPLPPPPPSLDAPMFPPPGFAPPPGFLPSSATGPGFIAASAAAPPANGEAQTGVARASGPGLKSVCVLEVEGETFPVEAFFLREPCRDFLEAAIDTVLFLHLHAPVPGDILIFLPGQQEVESCCAAVDERLPEALSRLPARTAAVPPSLIPLPLYALLPAHLQLKAFAPAGPNSRKAVFATNVAETSVTIDGVVHVVDCCKVKSKCFDPSRGVSFLEVCPAARSSCTQRTGRAGRSRPGKCYRLMTERDFSSILPLQSVPELMRTDLTSVVLLLKCLGMASLVNLEFVTPPTVSQVEHALGKLFLLGALDGAGELADPLGIRMAELPLDVLMNRFLLLSAESPFECLDEALVIASMTAVQSPFRTTGASRTARARVDLSRAGLGVHEGDLVTLFNVYMQAEFYRGEDPDWENRHMINSGELQKAARVRKQLRGTLDFFNIPSSSCGNDVSRLSKLICASCFVNAAQKISSTTYALCTSLVSEGLDASGWGPSESEPLFLSPASVLCGSPNLPEFVVFTEASGSRGAMYMQNVSAVDPEWLIELAPQLFREKDPLQKERS</sequence>
<evidence type="ECO:0000259" key="10">
    <source>
        <dbReference type="PROSITE" id="PS51194"/>
    </source>
</evidence>
<evidence type="ECO:0000256" key="4">
    <source>
        <dbReference type="ARBA" id="ARBA00022801"/>
    </source>
</evidence>
<comment type="catalytic activity">
    <reaction evidence="7">
        <text>ATP + H2O = ADP + phosphate + H(+)</text>
        <dbReference type="Rhea" id="RHEA:13065"/>
        <dbReference type="ChEBI" id="CHEBI:15377"/>
        <dbReference type="ChEBI" id="CHEBI:15378"/>
        <dbReference type="ChEBI" id="CHEBI:30616"/>
        <dbReference type="ChEBI" id="CHEBI:43474"/>
        <dbReference type="ChEBI" id="CHEBI:456216"/>
        <dbReference type="EC" id="3.6.4.13"/>
    </reaction>
</comment>
<dbReference type="Pfam" id="PF21010">
    <property type="entry name" value="HA2_C"/>
    <property type="match status" value="1"/>
</dbReference>
<dbReference type="EC" id="3.6.4.13" evidence="2"/>
<dbReference type="FunFam" id="3.40.50.300:FF:000578">
    <property type="entry name" value="probable ATP-dependent RNA helicase DHX35"/>
    <property type="match status" value="1"/>
</dbReference>
<dbReference type="CDD" id="cd18791">
    <property type="entry name" value="SF2_C_RHA"/>
    <property type="match status" value="1"/>
</dbReference>
<comment type="similarity">
    <text evidence="1">Belongs to the DEAD box helicase family. DEAH subfamily.</text>
</comment>
<dbReference type="GO" id="GO:0003724">
    <property type="term" value="F:RNA helicase activity"/>
    <property type="evidence" value="ECO:0007669"/>
    <property type="project" value="UniProtKB-EC"/>
</dbReference>
<feature type="domain" description="Helicase C-terminal" evidence="10">
    <location>
        <begin position="608"/>
        <end position="788"/>
    </location>
</feature>
<name>A0A0G4FSM1_9ALVE</name>
<evidence type="ECO:0000256" key="7">
    <source>
        <dbReference type="ARBA" id="ARBA00047984"/>
    </source>
</evidence>
<proteinExistence type="inferred from homology"/>
<gene>
    <name evidence="11" type="ORF">Cvel_3669</name>
</gene>
<accession>A0A0G4FSM1</accession>
<dbReference type="SMART" id="SM00487">
    <property type="entry name" value="DEXDc"/>
    <property type="match status" value="1"/>
</dbReference>
<dbReference type="GO" id="GO:0005524">
    <property type="term" value="F:ATP binding"/>
    <property type="evidence" value="ECO:0007669"/>
    <property type="project" value="UniProtKB-KW"/>
</dbReference>
<feature type="compositionally biased region" description="Basic residues" evidence="8">
    <location>
        <begin position="337"/>
        <end position="350"/>
    </location>
</feature>
<feature type="compositionally biased region" description="Basic and acidic residues" evidence="8">
    <location>
        <begin position="351"/>
        <end position="363"/>
    </location>
</feature>
<evidence type="ECO:0000256" key="6">
    <source>
        <dbReference type="ARBA" id="ARBA00022840"/>
    </source>
</evidence>
<dbReference type="InterPro" id="IPR027417">
    <property type="entry name" value="P-loop_NTPase"/>
</dbReference>
<feature type="compositionally biased region" description="Low complexity" evidence="8">
    <location>
        <begin position="235"/>
        <end position="244"/>
    </location>
</feature>
<feature type="compositionally biased region" description="Basic and acidic residues" evidence="8">
    <location>
        <begin position="470"/>
        <end position="488"/>
    </location>
</feature>
<dbReference type="InterPro" id="IPR014001">
    <property type="entry name" value="Helicase_ATP-bd"/>
</dbReference>
<dbReference type="GO" id="GO:0016787">
    <property type="term" value="F:hydrolase activity"/>
    <property type="evidence" value="ECO:0007669"/>
    <property type="project" value="UniProtKB-KW"/>
</dbReference>
<dbReference type="InterPro" id="IPR011709">
    <property type="entry name" value="DEAD-box_helicase_OB_fold"/>
</dbReference>
<dbReference type="AlphaFoldDB" id="A0A0G4FSM1"/>
<dbReference type="Pfam" id="PF07717">
    <property type="entry name" value="OB_NTP_bind"/>
    <property type="match status" value="1"/>
</dbReference>
<feature type="compositionally biased region" description="Basic and acidic residues" evidence="8">
    <location>
        <begin position="388"/>
        <end position="398"/>
    </location>
</feature>
<evidence type="ECO:0000256" key="3">
    <source>
        <dbReference type="ARBA" id="ARBA00022741"/>
    </source>
</evidence>